<keyword evidence="2" id="KW-1185">Reference proteome</keyword>
<gene>
    <name evidence="1" type="ORF">GOP47_0019027</name>
</gene>
<reference evidence="1" key="1">
    <citation type="submission" date="2021-01" db="EMBL/GenBank/DDBJ databases">
        <title>Adiantum capillus-veneris genome.</title>
        <authorList>
            <person name="Fang Y."/>
            <person name="Liao Q."/>
        </authorList>
    </citation>
    <scope>NUCLEOTIDE SEQUENCE</scope>
    <source>
        <strain evidence="1">H3</strain>
        <tissue evidence="1">Leaf</tissue>
    </source>
</reference>
<proteinExistence type="predicted"/>
<protein>
    <submittedName>
        <fullName evidence="1">Uncharacterized protein</fullName>
    </submittedName>
</protein>
<sequence>MQSSALTKAKDAFELARSGIGPESSHCSPCFSLNFTGFCVRFSTLLSLRFRSRTFLHLLVLFWFFRAASLSHLNEISIPYLLRSLGFATALILSSSRKESSDVS</sequence>
<dbReference type="Proteomes" id="UP000886520">
    <property type="component" value="Chromosome 18"/>
</dbReference>
<name>A0A9D4UEB2_ADICA</name>
<evidence type="ECO:0000313" key="1">
    <source>
        <dbReference type="EMBL" id="KAI5066403.1"/>
    </source>
</evidence>
<accession>A0A9D4UEB2</accession>
<dbReference type="AlphaFoldDB" id="A0A9D4UEB2"/>
<organism evidence="1 2">
    <name type="scientific">Adiantum capillus-veneris</name>
    <name type="common">Maidenhair fern</name>
    <dbReference type="NCBI Taxonomy" id="13818"/>
    <lineage>
        <taxon>Eukaryota</taxon>
        <taxon>Viridiplantae</taxon>
        <taxon>Streptophyta</taxon>
        <taxon>Embryophyta</taxon>
        <taxon>Tracheophyta</taxon>
        <taxon>Polypodiopsida</taxon>
        <taxon>Polypodiidae</taxon>
        <taxon>Polypodiales</taxon>
        <taxon>Pteridineae</taxon>
        <taxon>Pteridaceae</taxon>
        <taxon>Vittarioideae</taxon>
        <taxon>Adiantum</taxon>
    </lineage>
</organism>
<comment type="caution">
    <text evidence="1">The sequence shown here is derived from an EMBL/GenBank/DDBJ whole genome shotgun (WGS) entry which is preliminary data.</text>
</comment>
<dbReference type="EMBL" id="JABFUD020000018">
    <property type="protein sequence ID" value="KAI5066403.1"/>
    <property type="molecule type" value="Genomic_DNA"/>
</dbReference>
<evidence type="ECO:0000313" key="2">
    <source>
        <dbReference type="Proteomes" id="UP000886520"/>
    </source>
</evidence>